<dbReference type="OrthoDB" id="2987348at2"/>
<evidence type="ECO:0000313" key="3">
    <source>
        <dbReference type="EMBL" id="ROP37459.1"/>
    </source>
</evidence>
<dbReference type="InterPro" id="IPR000073">
    <property type="entry name" value="AB_hydrolase_1"/>
</dbReference>
<protein>
    <submittedName>
        <fullName evidence="3">Pimeloyl-ACP methyl ester carboxylesterase</fullName>
    </submittedName>
</protein>
<evidence type="ECO:0000259" key="2">
    <source>
        <dbReference type="Pfam" id="PF00561"/>
    </source>
</evidence>
<keyword evidence="1" id="KW-0378">Hydrolase</keyword>
<evidence type="ECO:0000313" key="4">
    <source>
        <dbReference type="Proteomes" id="UP000268727"/>
    </source>
</evidence>
<dbReference type="InterPro" id="IPR029058">
    <property type="entry name" value="AB_hydrolase_fold"/>
</dbReference>
<reference evidence="3 4" key="1">
    <citation type="submission" date="2018-11" db="EMBL/GenBank/DDBJ databases">
        <title>Sequencing the genomes of 1000 actinobacteria strains.</title>
        <authorList>
            <person name="Klenk H.-P."/>
        </authorList>
    </citation>
    <scope>NUCLEOTIDE SEQUENCE [LARGE SCALE GENOMIC DNA]</scope>
    <source>
        <strain evidence="3 4">DSM 44231</strain>
    </source>
</reference>
<accession>A0A3N1H4K0</accession>
<dbReference type="InterPro" id="IPR000639">
    <property type="entry name" value="Epox_hydrolase-like"/>
</dbReference>
<dbReference type="Proteomes" id="UP000268727">
    <property type="component" value="Unassembled WGS sequence"/>
</dbReference>
<dbReference type="SUPFAM" id="SSF53474">
    <property type="entry name" value="alpha/beta-Hydrolases"/>
    <property type="match status" value="1"/>
</dbReference>
<dbReference type="RefSeq" id="WP_123743257.1">
    <property type="nucleotide sequence ID" value="NZ_RJKM01000001.1"/>
</dbReference>
<comment type="caution">
    <text evidence="3">The sequence shown here is derived from an EMBL/GenBank/DDBJ whole genome shotgun (WGS) entry which is preliminary data.</text>
</comment>
<organism evidence="3 4">
    <name type="scientific">Saccharothrix texasensis</name>
    <dbReference type="NCBI Taxonomy" id="103734"/>
    <lineage>
        <taxon>Bacteria</taxon>
        <taxon>Bacillati</taxon>
        <taxon>Actinomycetota</taxon>
        <taxon>Actinomycetes</taxon>
        <taxon>Pseudonocardiales</taxon>
        <taxon>Pseudonocardiaceae</taxon>
        <taxon>Saccharothrix</taxon>
    </lineage>
</organism>
<feature type="domain" description="AB hydrolase-1" evidence="2">
    <location>
        <begin position="37"/>
        <end position="275"/>
    </location>
</feature>
<dbReference type="AlphaFoldDB" id="A0A3N1H4K0"/>
<dbReference type="PRINTS" id="PR00111">
    <property type="entry name" value="ABHYDROLASE"/>
</dbReference>
<dbReference type="EMBL" id="RJKM01000001">
    <property type="protein sequence ID" value="ROP37459.1"/>
    <property type="molecule type" value="Genomic_DNA"/>
</dbReference>
<gene>
    <name evidence="3" type="ORF">EDD40_2772</name>
</gene>
<dbReference type="Gene3D" id="3.40.50.1820">
    <property type="entry name" value="alpha/beta hydrolase"/>
    <property type="match status" value="1"/>
</dbReference>
<proteinExistence type="predicted"/>
<dbReference type="PANTHER" id="PTHR43329">
    <property type="entry name" value="EPOXIDE HYDROLASE"/>
    <property type="match status" value="1"/>
</dbReference>
<name>A0A3N1H4K0_9PSEU</name>
<dbReference type="PRINTS" id="PR00412">
    <property type="entry name" value="EPOXHYDRLASE"/>
</dbReference>
<dbReference type="Pfam" id="PF00561">
    <property type="entry name" value="Abhydrolase_1"/>
    <property type="match status" value="1"/>
</dbReference>
<dbReference type="GO" id="GO:0016787">
    <property type="term" value="F:hydrolase activity"/>
    <property type="evidence" value="ECO:0007669"/>
    <property type="project" value="UniProtKB-KW"/>
</dbReference>
<sequence length="291" mass="31816">MRSRSAPFESDLTRQRVTTPAGTFDAITSGPAAGRKVLLLHGGLECGIAWRHQLRALGAHGYLAVAPDLRGYSPGVRPRHPGAYALEHAARDVVEIADALGWTRFDLVGHDLGGLAAWVAAARFPLRVRTLTVVSAPHPGALAEALRTDPDQRRRWARLDHLREPGVAERALLADDAARLRAGWPPVIPPERVAQYVRKLTEPGALTAALNWHRANDLTAADADRDRPVSTPTRYLWGEDDAVFSPDTAQDTARWATGPYWFEVLPGAGRFVPEEAAERTTLHLLDHLAGY</sequence>
<evidence type="ECO:0000256" key="1">
    <source>
        <dbReference type="ARBA" id="ARBA00022801"/>
    </source>
</evidence>
<keyword evidence="4" id="KW-1185">Reference proteome</keyword>